<sequence length="218" mass="24132">MLRAQVRCLHTTTLHTLSIRYSDQAPSQESLHPPLNLDWESLVEPQLEKPESDQAPSPESLGAPSPESLHQPLNLARESLAGPLLEKPVSLAESHLEGPMSLVESPDRLDSLAWSQLQWTVEPQLKCLVPSLHQLPVLACDEASSTSCRMSQRPQCSSSSRSSPCTSSRRNLSGIHLLRLQKNTEYPGMFGACRPLYDQFHQKPFFVFQGGAQELSLG</sequence>
<feature type="region of interest" description="Disordered" evidence="1">
    <location>
        <begin position="150"/>
        <end position="169"/>
    </location>
</feature>
<accession>A0A0A9CN99</accession>
<organism evidence="2">
    <name type="scientific">Arundo donax</name>
    <name type="common">Giant reed</name>
    <name type="synonym">Donax arundinaceus</name>
    <dbReference type="NCBI Taxonomy" id="35708"/>
    <lineage>
        <taxon>Eukaryota</taxon>
        <taxon>Viridiplantae</taxon>
        <taxon>Streptophyta</taxon>
        <taxon>Embryophyta</taxon>
        <taxon>Tracheophyta</taxon>
        <taxon>Spermatophyta</taxon>
        <taxon>Magnoliopsida</taxon>
        <taxon>Liliopsida</taxon>
        <taxon>Poales</taxon>
        <taxon>Poaceae</taxon>
        <taxon>PACMAD clade</taxon>
        <taxon>Arundinoideae</taxon>
        <taxon>Arundineae</taxon>
        <taxon>Arundo</taxon>
    </lineage>
</organism>
<evidence type="ECO:0000256" key="1">
    <source>
        <dbReference type="SAM" id="MobiDB-lite"/>
    </source>
</evidence>
<dbReference type="AlphaFoldDB" id="A0A0A9CN99"/>
<protein>
    <submittedName>
        <fullName evidence="2">Uncharacterized protein</fullName>
    </submittedName>
</protein>
<proteinExistence type="predicted"/>
<feature type="region of interest" description="Disordered" evidence="1">
    <location>
        <begin position="46"/>
        <end position="70"/>
    </location>
</feature>
<name>A0A0A9CN99_ARUDO</name>
<dbReference type="EMBL" id="GBRH01220116">
    <property type="protein sequence ID" value="JAD77779.1"/>
    <property type="molecule type" value="Transcribed_RNA"/>
</dbReference>
<evidence type="ECO:0000313" key="2">
    <source>
        <dbReference type="EMBL" id="JAD77779.1"/>
    </source>
</evidence>
<reference evidence="2" key="1">
    <citation type="submission" date="2014-09" db="EMBL/GenBank/DDBJ databases">
        <authorList>
            <person name="Magalhaes I.L.F."/>
            <person name="Oliveira U."/>
            <person name="Santos F.R."/>
            <person name="Vidigal T.H.D.A."/>
            <person name="Brescovit A.D."/>
            <person name="Santos A.J."/>
        </authorList>
    </citation>
    <scope>NUCLEOTIDE SEQUENCE</scope>
    <source>
        <tissue evidence="2">Shoot tissue taken approximately 20 cm above the soil surface</tissue>
    </source>
</reference>
<reference evidence="2" key="2">
    <citation type="journal article" date="2015" name="Data Brief">
        <title>Shoot transcriptome of the giant reed, Arundo donax.</title>
        <authorList>
            <person name="Barrero R.A."/>
            <person name="Guerrero F.D."/>
            <person name="Moolhuijzen P."/>
            <person name="Goolsby J.A."/>
            <person name="Tidwell J."/>
            <person name="Bellgard S.E."/>
            <person name="Bellgard M.I."/>
        </authorList>
    </citation>
    <scope>NUCLEOTIDE SEQUENCE</scope>
    <source>
        <tissue evidence="2">Shoot tissue taken approximately 20 cm above the soil surface</tissue>
    </source>
</reference>